<organism evidence="7 8">
    <name type="scientific">Salmonella enterica</name>
    <name type="common">Salmonella choleraesuis</name>
    <dbReference type="NCBI Taxonomy" id="28901"/>
    <lineage>
        <taxon>Bacteria</taxon>
        <taxon>Pseudomonadati</taxon>
        <taxon>Pseudomonadota</taxon>
        <taxon>Gammaproteobacteria</taxon>
        <taxon>Enterobacterales</taxon>
        <taxon>Enterobacteriaceae</taxon>
        <taxon>Salmonella</taxon>
    </lineage>
</organism>
<keyword evidence="5" id="KW-1133">Transmembrane helix</keyword>
<evidence type="ECO:0000313" key="8">
    <source>
        <dbReference type="Proteomes" id="UP000320106"/>
    </source>
</evidence>
<dbReference type="Pfam" id="PF00771">
    <property type="entry name" value="FHIPEP"/>
    <property type="match status" value="1"/>
</dbReference>
<dbReference type="GO" id="GO:0009306">
    <property type="term" value="P:protein secretion"/>
    <property type="evidence" value="ECO:0007669"/>
    <property type="project" value="InterPro"/>
</dbReference>
<dbReference type="PANTHER" id="PTHR30161">
    <property type="entry name" value="FLAGELLAR EXPORT PROTEIN, MEMBRANE FLHA SUBUNIT-RELATED"/>
    <property type="match status" value="1"/>
</dbReference>
<evidence type="ECO:0000256" key="6">
    <source>
        <dbReference type="ARBA" id="ARBA00023136"/>
    </source>
</evidence>
<feature type="non-terminal residue" evidence="7">
    <location>
        <position position="1"/>
    </location>
</feature>
<dbReference type="InterPro" id="IPR042196">
    <property type="entry name" value="FHIPEP_4"/>
</dbReference>
<dbReference type="PANTHER" id="PTHR30161:SF3">
    <property type="entry name" value="SECRETION SYSTEM APPARATUS PROTEIN SSAV"/>
    <property type="match status" value="1"/>
</dbReference>
<protein>
    <submittedName>
        <fullName evidence="7">EscV/YscV/HrcV family type III secretion system export apparatus protein</fullName>
    </submittedName>
</protein>
<dbReference type="Proteomes" id="UP000320106">
    <property type="component" value="Unassembled WGS sequence"/>
</dbReference>
<proteinExistence type="inferred from homology"/>
<keyword evidence="4" id="KW-0812">Transmembrane</keyword>
<keyword evidence="6" id="KW-0472">Membrane</keyword>
<evidence type="ECO:0000256" key="4">
    <source>
        <dbReference type="ARBA" id="ARBA00022692"/>
    </source>
</evidence>
<dbReference type="GO" id="GO:0005886">
    <property type="term" value="C:plasma membrane"/>
    <property type="evidence" value="ECO:0007669"/>
    <property type="project" value="UniProtKB-SubCell"/>
</dbReference>
<dbReference type="Gene3D" id="1.10.8.540">
    <property type="entry name" value="FHIPEP family, domain 3"/>
    <property type="match status" value="1"/>
</dbReference>
<dbReference type="InterPro" id="IPR042194">
    <property type="entry name" value="FHIPEP_1"/>
</dbReference>
<dbReference type="EMBL" id="VFRH01000001">
    <property type="protein sequence ID" value="TPQ15076.1"/>
    <property type="molecule type" value="Genomic_DNA"/>
</dbReference>
<comment type="similarity">
    <text evidence="2">Belongs to the FHIPEP (flagella/HR/invasion proteins export pore) family.</text>
</comment>
<evidence type="ECO:0000256" key="2">
    <source>
        <dbReference type="ARBA" id="ARBA00008835"/>
    </source>
</evidence>
<dbReference type="Gene3D" id="3.40.30.60">
    <property type="entry name" value="FHIPEP family, domain 1"/>
    <property type="match status" value="1"/>
</dbReference>
<dbReference type="AlphaFoldDB" id="A0A505D6F4"/>
<evidence type="ECO:0000256" key="1">
    <source>
        <dbReference type="ARBA" id="ARBA00004651"/>
    </source>
</evidence>
<dbReference type="InterPro" id="IPR042193">
    <property type="entry name" value="FHIPEP_3"/>
</dbReference>
<evidence type="ECO:0000313" key="7">
    <source>
        <dbReference type="EMBL" id="TPQ15076.1"/>
    </source>
</evidence>
<dbReference type="InterPro" id="IPR001712">
    <property type="entry name" value="T3SS_FHIPEP"/>
</dbReference>
<accession>A0A505D6F4</accession>
<keyword evidence="3" id="KW-1003">Cell membrane</keyword>
<comment type="subcellular location">
    <subcellularLocation>
        <location evidence="1">Cell membrane</location>
        <topology evidence="1">Multi-pass membrane protein</topology>
    </subcellularLocation>
</comment>
<reference evidence="7 8" key="1">
    <citation type="submission" date="2019-06" db="EMBL/GenBank/DDBJ databases">
        <title>Comparative genome anaysis of Salmonella and Staphylococcus aureus isolated from China.</title>
        <authorList>
            <person name="Li L."/>
        </authorList>
    </citation>
    <scope>NUCLEOTIDE SEQUENCE [LARGE SCALE GENOMIC DNA]</scope>
    <source>
        <strain evidence="7 8">GSJ/2016-Sal.-012</strain>
    </source>
</reference>
<evidence type="ECO:0000256" key="5">
    <source>
        <dbReference type="ARBA" id="ARBA00022989"/>
    </source>
</evidence>
<evidence type="ECO:0000256" key="3">
    <source>
        <dbReference type="ARBA" id="ARBA00022475"/>
    </source>
</evidence>
<gene>
    <name evidence="7" type="ORF">FJR63_00005</name>
</gene>
<sequence length="279" mass="31733">PERGHSNEPVCEVFLVADHPYMATSGASLTEVQSGVYKQKLLSGVDIYWLSEEAKDQVLSQGDTVYECARGLTWCLEVILERNAKEFIGVQETRYLMDAMESNYSELVKELQRQVQLNRVSDVLQRLVEEGVSIRDLRTIFETLIIWSPKEKDIVTLTEYVRVALKRQIVNRQHKKGTGKVWIIGSNIENLIRESIRQSVAGAYSAMEPDVTQNITDRIAQALGDHQQGIVLTAIDTRRYLRKMIESEHFMFSVLSFMEVNDVNEFDVMGGIDLIGDVS</sequence>
<name>A0A505D6F4_SALER</name>
<dbReference type="Gene3D" id="3.40.50.12790">
    <property type="entry name" value="FHIPEP family, domain 4"/>
    <property type="match status" value="1"/>
</dbReference>
<dbReference type="RefSeq" id="WP_181182272.1">
    <property type="nucleotide sequence ID" value="NZ_VFRH01000001.1"/>
</dbReference>
<comment type="caution">
    <text evidence="7">The sequence shown here is derived from an EMBL/GenBank/DDBJ whole genome shotgun (WGS) entry which is preliminary data.</text>
</comment>